<dbReference type="RefSeq" id="WP_162048834.1">
    <property type="nucleotide sequence ID" value="NZ_AP019011.1"/>
</dbReference>
<dbReference type="SUPFAM" id="SSF54211">
    <property type="entry name" value="Ribosomal protein S5 domain 2-like"/>
    <property type="match status" value="1"/>
</dbReference>
<evidence type="ECO:0000256" key="7">
    <source>
        <dbReference type="ARBA" id="ARBA00022842"/>
    </source>
</evidence>
<dbReference type="NCBIfam" id="NF011501">
    <property type="entry name" value="PRK14939.1"/>
    <property type="match status" value="1"/>
</dbReference>
<name>A0A679I779_9RHOO</name>
<dbReference type="FunFam" id="3.30.230.10:FF:000005">
    <property type="entry name" value="DNA gyrase subunit B"/>
    <property type="match status" value="1"/>
</dbReference>
<dbReference type="PANTHER" id="PTHR45866:SF1">
    <property type="entry name" value="DNA GYRASE SUBUNIT B, MITOCHONDRIAL"/>
    <property type="match status" value="1"/>
</dbReference>
<feature type="binding site" evidence="11">
    <location>
        <position position="450"/>
    </location>
    <ligand>
        <name>Mg(2+)</name>
        <dbReference type="ChEBI" id="CHEBI:18420"/>
        <label>1</label>
        <note>catalytic</note>
    </ligand>
</feature>
<dbReference type="HAMAP" id="MF_01898">
    <property type="entry name" value="GyrB"/>
    <property type="match status" value="1"/>
</dbReference>
<dbReference type="InterPro" id="IPR049353">
    <property type="entry name" value="GyrB_hook"/>
</dbReference>
<dbReference type="Pfam" id="PF00204">
    <property type="entry name" value="DNA_gyraseB"/>
    <property type="match status" value="1"/>
</dbReference>
<dbReference type="InterPro" id="IPR001241">
    <property type="entry name" value="Topo_IIA"/>
</dbReference>
<dbReference type="InterPro" id="IPR018522">
    <property type="entry name" value="TopoIIA_CS"/>
</dbReference>
<dbReference type="AlphaFoldDB" id="A0A679I779"/>
<keyword evidence="6 11" id="KW-0067">ATP-binding</keyword>
<gene>
    <name evidence="11 12" type="primary">gyrB</name>
    <name evidence="12" type="ORF">ICHIAU1_05200</name>
</gene>
<dbReference type="GO" id="GO:0046872">
    <property type="term" value="F:metal ion binding"/>
    <property type="evidence" value="ECO:0007669"/>
    <property type="project" value="UniProtKB-KW"/>
</dbReference>
<dbReference type="GO" id="GO:0003918">
    <property type="term" value="F:DNA topoisomerase type II (double strand cut, ATP-hydrolyzing) activity"/>
    <property type="evidence" value="ECO:0007669"/>
    <property type="project" value="UniProtKB-UniRule"/>
</dbReference>
<dbReference type="OrthoDB" id="9802808at2"/>
<comment type="subunit">
    <text evidence="11">Heterotetramer, composed of two GyrA and two GyrB chains. In the heterotetramer, GyrA contains the active site tyrosine that forms a transient covalent intermediate with DNA, while GyrB binds cofactors and catalyzes ATP hydrolysis.</text>
</comment>
<evidence type="ECO:0000256" key="9">
    <source>
        <dbReference type="ARBA" id="ARBA00023125"/>
    </source>
</evidence>
<dbReference type="InterPro" id="IPR006171">
    <property type="entry name" value="TOPRIM_dom"/>
</dbReference>
<dbReference type="FunFam" id="3.40.50.670:FF:000007">
    <property type="entry name" value="DNA gyrase subunit B"/>
    <property type="match status" value="1"/>
</dbReference>
<keyword evidence="4 11" id="KW-0479">Metal-binding</keyword>
<dbReference type="CDD" id="cd03366">
    <property type="entry name" value="TOPRIM_TopoIIA_GyrB"/>
    <property type="match status" value="1"/>
</dbReference>
<dbReference type="FunFam" id="3.30.565.10:FF:000002">
    <property type="entry name" value="DNA gyrase subunit B"/>
    <property type="match status" value="1"/>
</dbReference>
<dbReference type="SMART" id="SM00433">
    <property type="entry name" value="TOP2c"/>
    <property type="match status" value="1"/>
</dbReference>
<keyword evidence="10 11" id="KW-0413">Isomerase</keyword>
<keyword evidence="3 11" id="KW-0963">Cytoplasm</keyword>
<dbReference type="Gene3D" id="3.30.230.10">
    <property type="match status" value="1"/>
</dbReference>
<dbReference type="PRINTS" id="PR00418">
    <property type="entry name" value="TPI2FAMILY"/>
</dbReference>
<dbReference type="Pfam" id="PF21249">
    <property type="entry name" value="GyrB_hook"/>
    <property type="match status" value="1"/>
</dbReference>
<comment type="function">
    <text evidence="11">A type II topoisomerase that negatively supercoils closed circular double-stranded (ds) DNA in an ATP-dependent manner to modulate DNA topology and maintain chromosomes in an underwound state. Negative supercoiling favors strand separation, and DNA replication, transcription, recombination and repair, all of which involve strand separation. Also able to catalyze the interconversion of other topological isomers of dsDNA rings, including catenanes and knotted rings. Type II topoisomerases break and join 2 DNA strands simultaneously in an ATP-dependent manner.</text>
</comment>
<reference evidence="13" key="1">
    <citation type="submission" date="2020-01" db="EMBL/GenBank/DDBJ databases">
        <title>Phosphoaccumulans saitamaens gen. nov., sp. nov., a polyphosphate accumulating bacterium isolated from surface river water.</title>
        <authorList>
            <person name="Watanabe K."/>
            <person name="Suda W."/>
        </authorList>
    </citation>
    <scope>NUCLEOTIDE SEQUENCE [LARGE SCALE GENOMIC DNA]</scope>
    <source>
        <strain evidence="13">ICHIAU1</strain>
    </source>
</reference>
<evidence type="ECO:0000256" key="6">
    <source>
        <dbReference type="ARBA" id="ARBA00022840"/>
    </source>
</evidence>
<dbReference type="SUPFAM" id="SSF55874">
    <property type="entry name" value="ATPase domain of HSP90 chaperone/DNA topoisomerase II/histidine kinase"/>
    <property type="match status" value="1"/>
</dbReference>
<feature type="site" description="Interaction with DNA" evidence="11">
    <location>
        <position position="478"/>
    </location>
</feature>
<accession>A0A679I779</accession>
<sequence length="830" mass="92287">MADKKPTQAPEYDESSIQQLEGLEAVRKRPGMYIGDTSDGSGLHHMVFEVVDNGIDEALAGYCDDIVVTIHSDNSISVKDNGRGIPTGIKFDDKHEPKRSAAEIVMCVLHAGGKFNQNSYKVSGGLHGVGVSCVNALSQWLKLIIRRDGKKYFMEFNQGKPVNRVIEMQNGVEVSPMAVIGETENRGTEVHFLADPEIFGTVEFHYEILAKRLRELSFLNNGVSVRLVDQRTGKEEDFAFSGGVKGFVDYINKNKTILHPNVFYSTGETQAGEATISVEVAMQWNDSYSENVLCFTNNIPQSDGGTHLTGLRAAMTRVINKYIEENDIAKKAKVDITGDDMREGLTCVLSVKMPDPKFASQTKMKLVSSEARPAVEEVVAQKLSEFLLERPADAKVITGKIVEAARARDAARKAREMTRRKSVLDGVGLPGKLADCQEKDPSKCELYLVEGDSAGGSAKQGRDRKFQAILPLKGKILNVEKARFDKLIGSQEIATLITALGTGIGKDEYKPEKLRYHRIIIMTDADVDGAHIRTLLLTFFYRQMPELVERGHIYIAQPPLYKVKHGKTERYLKDDHEYHQFLLQMALNEAKLQPAKGNAIEGEALADLARSFLLSEAIIDRLSYLIHPEVLHTLVNDNLSISLTDEKAAQSAANELTKALGLGPVRASHEKPLEIVPAYDANRESWVLRLERWHHGNLKLGLIDNEFLNSGDYTQLRKTAELLADLTSGGAVIHRGDKQQAVSRFSEAMQWLFGEVERGIGKQRYKGLGEMNPEQLWETTMDPNVRRLLKVQIEDAIGADQIFSTLMGELVEPRRAFIETNALTARNIDA</sequence>
<dbReference type="InterPro" id="IPR020568">
    <property type="entry name" value="Ribosomal_Su5_D2-typ_SF"/>
</dbReference>
<dbReference type="GO" id="GO:0005694">
    <property type="term" value="C:chromosome"/>
    <property type="evidence" value="ECO:0007669"/>
    <property type="project" value="InterPro"/>
</dbReference>
<dbReference type="EMBL" id="AP022345">
    <property type="protein sequence ID" value="BBU68237.1"/>
    <property type="molecule type" value="Genomic_DNA"/>
</dbReference>
<evidence type="ECO:0000313" key="13">
    <source>
        <dbReference type="Proteomes" id="UP000463961"/>
    </source>
</evidence>
<comment type="catalytic activity">
    <reaction evidence="1 11">
        <text>ATP-dependent breakage, passage and rejoining of double-stranded DNA.</text>
        <dbReference type="EC" id="5.6.2.2"/>
    </reaction>
</comment>
<dbReference type="InterPro" id="IPR036890">
    <property type="entry name" value="HATPase_C_sf"/>
</dbReference>
<organism evidence="12 13">
    <name type="scientific">Fluviibacter phosphoraccumulans</name>
    <dbReference type="NCBI Taxonomy" id="1751046"/>
    <lineage>
        <taxon>Bacteria</taxon>
        <taxon>Pseudomonadati</taxon>
        <taxon>Pseudomonadota</taxon>
        <taxon>Betaproteobacteria</taxon>
        <taxon>Rhodocyclales</taxon>
        <taxon>Fluviibacteraceae</taxon>
        <taxon>Fluviibacter</taxon>
    </lineage>
</organism>
<dbReference type="GO" id="GO:0006265">
    <property type="term" value="P:DNA topological change"/>
    <property type="evidence" value="ECO:0007669"/>
    <property type="project" value="UniProtKB-UniRule"/>
</dbReference>
<comment type="similarity">
    <text evidence="2 11">Belongs to the type II topoisomerase GyrB family.</text>
</comment>
<dbReference type="InterPro" id="IPR013760">
    <property type="entry name" value="Topo_IIA-like_dom_sf"/>
</dbReference>
<feature type="site" description="Interaction with DNA" evidence="11">
    <location>
        <position position="475"/>
    </location>
</feature>
<evidence type="ECO:0000256" key="3">
    <source>
        <dbReference type="ARBA" id="ARBA00022490"/>
    </source>
</evidence>
<dbReference type="SUPFAM" id="SSF56719">
    <property type="entry name" value="Type II DNA topoisomerase"/>
    <property type="match status" value="1"/>
</dbReference>
<dbReference type="CDD" id="cd00822">
    <property type="entry name" value="TopoII_Trans_DNA_gyrase"/>
    <property type="match status" value="1"/>
</dbReference>
<evidence type="ECO:0000256" key="4">
    <source>
        <dbReference type="ARBA" id="ARBA00022723"/>
    </source>
</evidence>
<dbReference type="Pfam" id="PF02518">
    <property type="entry name" value="HATPase_c"/>
    <property type="match status" value="1"/>
</dbReference>
<dbReference type="PROSITE" id="PS50880">
    <property type="entry name" value="TOPRIM"/>
    <property type="match status" value="1"/>
</dbReference>
<dbReference type="InterPro" id="IPR002288">
    <property type="entry name" value="DNA_gyrase_B_C"/>
</dbReference>
<dbReference type="GO" id="GO:0006261">
    <property type="term" value="P:DNA-templated DNA replication"/>
    <property type="evidence" value="ECO:0007669"/>
    <property type="project" value="UniProtKB-UniRule"/>
</dbReference>
<dbReference type="EC" id="5.6.2.2" evidence="11"/>
<dbReference type="InterPro" id="IPR013506">
    <property type="entry name" value="Topo_IIA_bsu_dom2"/>
</dbReference>
<dbReference type="SMART" id="SM00387">
    <property type="entry name" value="HATPase_c"/>
    <property type="match status" value="1"/>
</dbReference>
<protein>
    <recommendedName>
        <fullName evidence="11">DNA gyrase subunit B</fullName>
        <ecNumber evidence="11">5.6.2.2</ecNumber>
    </recommendedName>
</protein>
<comment type="miscellaneous">
    <text evidence="11">Few gyrases are as efficient as E.coli at forming negative supercoils. Not all organisms have 2 type II topoisomerases; in organisms with a single type II topoisomerase this enzyme also has to decatenate newly replicated chromosomes.</text>
</comment>
<dbReference type="InterPro" id="IPR000565">
    <property type="entry name" value="Topo_IIA_B"/>
</dbReference>
<dbReference type="InterPro" id="IPR003594">
    <property type="entry name" value="HATPase_dom"/>
</dbReference>
<feature type="binding site" evidence="11">
    <location>
        <position position="524"/>
    </location>
    <ligand>
        <name>Mg(2+)</name>
        <dbReference type="ChEBI" id="CHEBI:18420"/>
        <label>2</label>
    </ligand>
</feature>
<dbReference type="InterPro" id="IPR034160">
    <property type="entry name" value="TOPRIM_GyrB"/>
</dbReference>
<dbReference type="GO" id="GO:0003677">
    <property type="term" value="F:DNA binding"/>
    <property type="evidence" value="ECO:0007669"/>
    <property type="project" value="UniProtKB-KW"/>
</dbReference>
<evidence type="ECO:0000313" key="12">
    <source>
        <dbReference type="EMBL" id="BBU68237.1"/>
    </source>
</evidence>
<dbReference type="NCBIfam" id="TIGR01059">
    <property type="entry name" value="gyrB"/>
    <property type="match status" value="1"/>
</dbReference>
<evidence type="ECO:0000256" key="10">
    <source>
        <dbReference type="ARBA" id="ARBA00023235"/>
    </source>
</evidence>
<proteinExistence type="inferred from homology"/>
<dbReference type="Gene3D" id="3.40.50.670">
    <property type="match status" value="2"/>
</dbReference>
<dbReference type="NCBIfam" id="NF004189">
    <property type="entry name" value="PRK05644.1"/>
    <property type="match status" value="1"/>
</dbReference>
<evidence type="ECO:0000256" key="8">
    <source>
        <dbReference type="ARBA" id="ARBA00023029"/>
    </source>
</evidence>
<evidence type="ECO:0000256" key="2">
    <source>
        <dbReference type="ARBA" id="ARBA00010708"/>
    </source>
</evidence>
<dbReference type="GO" id="GO:0005737">
    <property type="term" value="C:cytoplasm"/>
    <property type="evidence" value="ECO:0007669"/>
    <property type="project" value="UniProtKB-SubCell"/>
</dbReference>
<keyword evidence="8 11" id="KW-0799">Topoisomerase</keyword>
<dbReference type="Pfam" id="PF00986">
    <property type="entry name" value="DNA_gyraseB_C"/>
    <property type="match status" value="1"/>
</dbReference>
<evidence type="ECO:0000256" key="5">
    <source>
        <dbReference type="ARBA" id="ARBA00022741"/>
    </source>
</evidence>
<dbReference type="PROSITE" id="PS00177">
    <property type="entry name" value="TOPOISOMERASE_II"/>
    <property type="match status" value="1"/>
</dbReference>
<dbReference type="InterPro" id="IPR041423">
    <property type="entry name" value="GyrB_insert"/>
</dbReference>
<dbReference type="InterPro" id="IPR013759">
    <property type="entry name" value="Topo_IIA_B_C"/>
</dbReference>
<dbReference type="PANTHER" id="PTHR45866">
    <property type="entry name" value="DNA GYRASE/TOPOISOMERASE SUBUNIT B"/>
    <property type="match status" value="1"/>
</dbReference>
<comment type="subcellular location">
    <subcellularLocation>
        <location evidence="11">Cytoplasm</location>
    </subcellularLocation>
</comment>
<keyword evidence="13" id="KW-1185">Reference proteome</keyword>
<evidence type="ECO:0000256" key="1">
    <source>
        <dbReference type="ARBA" id="ARBA00000185"/>
    </source>
</evidence>
<dbReference type="Pfam" id="PF18053">
    <property type="entry name" value="GyrB_insert"/>
    <property type="match status" value="1"/>
</dbReference>
<dbReference type="InterPro" id="IPR014721">
    <property type="entry name" value="Ribsml_uS5_D2-typ_fold_subgr"/>
</dbReference>
<dbReference type="CDD" id="cd16928">
    <property type="entry name" value="HATPase_GyrB-like"/>
    <property type="match status" value="1"/>
</dbReference>
<dbReference type="Gene3D" id="3.30.565.10">
    <property type="entry name" value="Histidine kinase-like ATPase, C-terminal domain"/>
    <property type="match status" value="1"/>
</dbReference>
<keyword evidence="7 11" id="KW-0460">Magnesium</keyword>
<keyword evidence="5 11" id="KW-0547">Nucleotide-binding</keyword>
<comment type="cofactor">
    <cofactor evidence="11">
        <name>Mg(2+)</name>
        <dbReference type="ChEBI" id="CHEBI:18420"/>
    </cofactor>
    <cofactor evidence="11">
        <name>Mn(2+)</name>
        <dbReference type="ChEBI" id="CHEBI:29035"/>
    </cofactor>
    <cofactor evidence="11">
        <name>Ca(2+)</name>
        <dbReference type="ChEBI" id="CHEBI:29108"/>
    </cofactor>
    <text evidence="11">Binds two Mg(2+) per subunit. The magnesium ions form salt bridges with both the protein and the DNA. Can also accept other divalent metal cations, such as Mn(2+) or Ca(2+).</text>
</comment>
<dbReference type="PRINTS" id="PR01159">
    <property type="entry name" value="DNAGYRASEB"/>
</dbReference>
<feature type="binding site" evidence="11">
    <location>
        <position position="526"/>
    </location>
    <ligand>
        <name>Mg(2+)</name>
        <dbReference type="ChEBI" id="CHEBI:18420"/>
        <label>2</label>
    </ligand>
</feature>
<dbReference type="GO" id="GO:0005524">
    <property type="term" value="F:ATP binding"/>
    <property type="evidence" value="ECO:0007669"/>
    <property type="project" value="UniProtKB-UniRule"/>
</dbReference>
<dbReference type="InterPro" id="IPR011557">
    <property type="entry name" value="GyrB"/>
</dbReference>
<feature type="binding site" evidence="11">
    <location>
        <position position="524"/>
    </location>
    <ligand>
        <name>Mg(2+)</name>
        <dbReference type="ChEBI" id="CHEBI:18420"/>
        <label>1</label>
        <note>catalytic</note>
    </ligand>
</feature>
<evidence type="ECO:0000256" key="11">
    <source>
        <dbReference type="HAMAP-Rule" id="MF_01898"/>
    </source>
</evidence>
<keyword evidence="9" id="KW-0238">DNA-binding</keyword>
<dbReference type="FunFam" id="3.40.50.670:FF:000004">
    <property type="entry name" value="DNA gyrase subunit B"/>
    <property type="match status" value="1"/>
</dbReference>
<dbReference type="Proteomes" id="UP000463961">
    <property type="component" value="Chromosome"/>
</dbReference>
<dbReference type="Pfam" id="PF01751">
    <property type="entry name" value="Toprim"/>
    <property type="match status" value="1"/>
</dbReference>